<protein>
    <submittedName>
        <fullName evidence="1">Protein gp8</fullName>
    </submittedName>
</protein>
<organism evidence="1 2">
    <name type="scientific">Weissella jogaejeotgali</name>
    <dbReference type="NCBI Taxonomy" id="1631871"/>
    <lineage>
        <taxon>Bacteria</taxon>
        <taxon>Bacillati</taxon>
        <taxon>Bacillota</taxon>
        <taxon>Bacilli</taxon>
        <taxon>Lactobacillales</taxon>
        <taxon>Lactobacillaceae</taxon>
        <taxon>Weissella</taxon>
    </lineage>
</organism>
<sequence>MAYLTYDEYQQLHFQDIDKESFDKVLMRATMAINSVTNFRLLKNDKLMDDWPDWMKEQFKQAVGLQMEYVAKTGIETAADARDMGNISSSSIGDTTVSTGKSDTGSSDTKLYLSPDVQSILGALGLLYKGVAYVR</sequence>
<keyword evidence="2" id="KW-1185">Reference proteome</keyword>
<dbReference type="AlphaFoldDB" id="A0A1L6R9V2"/>
<reference evidence="1 2" key="1">
    <citation type="submission" date="2016-02" db="EMBL/GenBank/DDBJ databases">
        <title>Complete Genome Sequence of Weissella jogaejeotgali FOL01.</title>
        <authorList>
            <person name="Lee J.-H."/>
            <person name="Ku H.-J."/>
        </authorList>
    </citation>
    <scope>NUCLEOTIDE SEQUENCE [LARGE SCALE GENOMIC DNA]</scope>
    <source>
        <strain evidence="1 2">FOL01</strain>
    </source>
</reference>
<accession>A0A1L6R9V2</accession>
<name>A0A1L6R9V2_9LACO</name>
<gene>
    <name evidence="1" type="ORF">FOL01_0455</name>
</gene>
<dbReference type="OrthoDB" id="2048198at2"/>
<evidence type="ECO:0000313" key="2">
    <source>
        <dbReference type="Proteomes" id="UP000185473"/>
    </source>
</evidence>
<dbReference type="RefSeq" id="WP_075269152.1">
    <property type="nucleotide sequence ID" value="NZ_CP014332.1"/>
</dbReference>
<dbReference type="Proteomes" id="UP000185473">
    <property type="component" value="Chromosome"/>
</dbReference>
<dbReference type="STRING" id="1631871.FOL01_0455"/>
<dbReference type="KEGG" id="wjo:FOL01_0455"/>
<dbReference type="EMBL" id="CP014332">
    <property type="protein sequence ID" value="APS41314.1"/>
    <property type="molecule type" value="Genomic_DNA"/>
</dbReference>
<evidence type="ECO:0000313" key="1">
    <source>
        <dbReference type="EMBL" id="APS41314.1"/>
    </source>
</evidence>
<proteinExistence type="predicted"/>